<keyword evidence="1" id="KW-1133">Transmembrane helix</keyword>
<dbReference type="AlphaFoldDB" id="H8I7E7"/>
<evidence type="ECO:0000313" key="2">
    <source>
        <dbReference type="EMBL" id="AFD00813.1"/>
    </source>
</evidence>
<dbReference type="KEGG" id="mez:Mtc_2074"/>
<sequence>MAEASGMAGMLLLAFLALVATYIIMRIIGRPSNDEVEREEEAVAMPEPKQAKKPEMISDEEFISLYTSPILEDAHDSLETAVGSILSALHFYDRDSWEEASEEFHSAIKRIDEAAERLNEVVEMVEDDSSRPLLLAKGRLEECRRLRTLAIRMEEACDAMIEGKVDEARGLGTARAELEKIVREWHA</sequence>
<dbReference type="GeneID" id="11972229"/>
<keyword evidence="1" id="KW-0812">Transmembrane</keyword>
<reference evidence="2 3" key="1">
    <citation type="journal article" date="2012" name="J. Bacteriol.">
        <title>Complete genome sequence of a thermophilic methanogen, Methanocella conradii HZ254, isolated from Chinese rice field soil.</title>
        <authorList>
            <person name="Lu Z."/>
            <person name="Lu Y."/>
        </authorList>
    </citation>
    <scope>NUCLEOTIDE SEQUENCE [LARGE SCALE GENOMIC DNA]</scope>
    <source>
        <strain evidence="3">DSM 24694 / JCM 17849 / CGMCC 1.5162 / HZ254</strain>
    </source>
</reference>
<dbReference type="Proteomes" id="UP000005233">
    <property type="component" value="Chromosome"/>
</dbReference>
<keyword evidence="3" id="KW-1185">Reference proteome</keyword>
<organism evidence="2 3">
    <name type="scientific">Methanocella conradii (strain DSM 24694 / JCM 17849 / CGMCC 1.5162 / HZ254)</name>
    <dbReference type="NCBI Taxonomy" id="1041930"/>
    <lineage>
        <taxon>Archaea</taxon>
        <taxon>Methanobacteriati</taxon>
        <taxon>Methanobacteriota</taxon>
        <taxon>Stenosarchaea group</taxon>
        <taxon>Methanomicrobia</taxon>
        <taxon>Methanocellales</taxon>
        <taxon>Methanocellaceae</taxon>
        <taxon>Methanocella</taxon>
    </lineage>
</organism>
<gene>
    <name evidence="2" type="ordered locus">Mtc_2074</name>
</gene>
<dbReference type="HOGENOM" id="CLU_1444670_0_0_2"/>
<accession>H8I7E7</accession>
<dbReference type="RefSeq" id="WP_014406644.1">
    <property type="nucleotide sequence ID" value="NC_017034.1"/>
</dbReference>
<feature type="transmembrane region" description="Helical" evidence="1">
    <location>
        <begin position="6"/>
        <end position="25"/>
    </location>
</feature>
<protein>
    <submittedName>
        <fullName evidence="2">Uncharacterized protein</fullName>
    </submittedName>
</protein>
<evidence type="ECO:0000313" key="3">
    <source>
        <dbReference type="Proteomes" id="UP000005233"/>
    </source>
</evidence>
<dbReference type="EMBL" id="CP003243">
    <property type="protein sequence ID" value="AFD00813.1"/>
    <property type="molecule type" value="Genomic_DNA"/>
</dbReference>
<evidence type="ECO:0000256" key="1">
    <source>
        <dbReference type="SAM" id="Phobius"/>
    </source>
</evidence>
<proteinExistence type="predicted"/>
<keyword evidence="1" id="KW-0472">Membrane</keyword>
<dbReference type="eggNOG" id="arCOG11641">
    <property type="taxonomic scope" value="Archaea"/>
</dbReference>
<name>H8I7E7_METCZ</name>
<dbReference type="OrthoDB" id="381778at2157"/>
<dbReference type="STRING" id="1041930.Mtc_2074"/>